<evidence type="ECO:0000259" key="2">
    <source>
        <dbReference type="Pfam" id="PF07883"/>
    </source>
</evidence>
<evidence type="ECO:0000256" key="1">
    <source>
        <dbReference type="ARBA" id="ARBA00022723"/>
    </source>
</evidence>
<dbReference type="InterPro" id="IPR011051">
    <property type="entry name" value="RmlC_Cupin_sf"/>
</dbReference>
<sequence>MYIDFDGMQTKELPNFKGGEKTFRADMFDDGDTKIMRGRLESGASIGLHTHEGNCEIIYILSGNGKVKYDDTEEKLSAGSCHYCPKGHSHSLINDGDEDLIFFAVVPELR</sequence>
<reference evidence="3 4" key="1">
    <citation type="submission" date="2020-08" db="EMBL/GenBank/DDBJ databases">
        <title>Genome public.</title>
        <authorList>
            <person name="Liu C."/>
            <person name="Sun Q."/>
        </authorList>
    </citation>
    <scope>NUCLEOTIDE SEQUENCE [LARGE SCALE GENOMIC DNA]</scope>
    <source>
        <strain evidence="3 4">NSJ-71</strain>
    </source>
</reference>
<dbReference type="SUPFAM" id="SSF51182">
    <property type="entry name" value="RmlC-like cupins"/>
    <property type="match status" value="1"/>
</dbReference>
<dbReference type="InterPro" id="IPR051610">
    <property type="entry name" value="GPI/OXD"/>
</dbReference>
<evidence type="ECO:0000313" key="3">
    <source>
        <dbReference type="EMBL" id="MBC5728595.1"/>
    </source>
</evidence>
<keyword evidence="1" id="KW-0479">Metal-binding</keyword>
<name>A0ABR7HM97_9FIRM</name>
<comment type="caution">
    <text evidence="3">The sequence shown here is derived from an EMBL/GenBank/DDBJ whole genome shotgun (WGS) entry which is preliminary data.</text>
</comment>
<dbReference type="Proteomes" id="UP000636755">
    <property type="component" value="Unassembled WGS sequence"/>
</dbReference>
<dbReference type="EMBL" id="JACOPS010000004">
    <property type="protein sequence ID" value="MBC5728595.1"/>
    <property type="molecule type" value="Genomic_DNA"/>
</dbReference>
<evidence type="ECO:0000313" key="4">
    <source>
        <dbReference type="Proteomes" id="UP000636755"/>
    </source>
</evidence>
<feature type="domain" description="Cupin type-2" evidence="2">
    <location>
        <begin position="39"/>
        <end position="105"/>
    </location>
</feature>
<organism evidence="3 4">
    <name type="scientific">Ruminococcus intestinalis</name>
    <dbReference type="NCBI Taxonomy" id="2763066"/>
    <lineage>
        <taxon>Bacteria</taxon>
        <taxon>Bacillati</taxon>
        <taxon>Bacillota</taxon>
        <taxon>Clostridia</taxon>
        <taxon>Eubacteriales</taxon>
        <taxon>Oscillospiraceae</taxon>
        <taxon>Ruminococcus</taxon>
    </lineage>
</organism>
<keyword evidence="4" id="KW-1185">Reference proteome</keyword>
<protein>
    <submittedName>
        <fullName evidence="3">Cupin domain-containing protein</fullName>
    </submittedName>
</protein>
<dbReference type="InterPro" id="IPR014710">
    <property type="entry name" value="RmlC-like_jellyroll"/>
</dbReference>
<proteinExistence type="predicted"/>
<dbReference type="PANTHER" id="PTHR35848">
    <property type="entry name" value="OXALATE-BINDING PROTEIN"/>
    <property type="match status" value="1"/>
</dbReference>
<dbReference type="Pfam" id="PF07883">
    <property type="entry name" value="Cupin_2"/>
    <property type="match status" value="1"/>
</dbReference>
<dbReference type="Gene3D" id="2.60.120.10">
    <property type="entry name" value="Jelly Rolls"/>
    <property type="match status" value="1"/>
</dbReference>
<dbReference type="PANTHER" id="PTHR35848:SF6">
    <property type="entry name" value="CUPIN TYPE-2 DOMAIN-CONTAINING PROTEIN"/>
    <property type="match status" value="1"/>
</dbReference>
<dbReference type="RefSeq" id="WP_186935703.1">
    <property type="nucleotide sequence ID" value="NZ_JACOPS010000004.1"/>
</dbReference>
<dbReference type="InterPro" id="IPR013096">
    <property type="entry name" value="Cupin_2"/>
</dbReference>
<accession>A0ABR7HM97</accession>
<gene>
    <name evidence="3" type="ORF">H8R91_08725</name>
</gene>